<proteinExistence type="predicted"/>
<dbReference type="OrthoDB" id="124582at2759"/>
<accession>A0A9P7VPE9</accession>
<evidence type="ECO:0000313" key="1">
    <source>
        <dbReference type="EMBL" id="KAG7443579.1"/>
    </source>
</evidence>
<dbReference type="AlphaFoldDB" id="A0A9P7VPE9"/>
<sequence>MVTARRTFTFEDVRPVLEGMVAKTSRLAVAHDFLRGLGDTAADKELIVREWSRLQLSQALLSLTTPDSEDVPIFISVIKEKGTCGCAECGMLNTFLKNTSAETTLGFLQAKRNHIEGYLRGASDVGMRLCV</sequence>
<dbReference type="Proteomes" id="UP000812287">
    <property type="component" value="Unassembled WGS sequence"/>
</dbReference>
<reference evidence="1" key="1">
    <citation type="submission" date="2020-11" db="EMBL/GenBank/DDBJ databases">
        <title>Adaptations for nitrogen fixation in a non-lichenized fungal sporocarp promotes dispersal by wood-feeding termites.</title>
        <authorList>
            <consortium name="DOE Joint Genome Institute"/>
            <person name="Koch R.A."/>
            <person name="Yoon G."/>
            <person name="Arayal U."/>
            <person name="Lail K."/>
            <person name="Amirebrahimi M."/>
            <person name="Labutti K."/>
            <person name="Lipzen A."/>
            <person name="Riley R."/>
            <person name="Barry K."/>
            <person name="Henrissat B."/>
            <person name="Grigoriev I.V."/>
            <person name="Herr J.R."/>
            <person name="Aime M.C."/>
        </authorList>
    </citation>
    <scope>NUCLEOTIDE SEQUENCE</scope>
    <source>
        <strain evidence="1">MCA 3950</strain>
    </source>
</reference>
<dbReference type="EMBL" id="MU250544">
    <property type="protein sequence ID" value="KAG7443579.1"/>
    <property type="molecule type" value="Genomic_DNA"/>
</dbReference>
<dbReference type="GeneID" id="66109089"/>
<keyword evidence="2" id="KW-1185">Reference proteome</keyword>
<gene>
    <name evidence="1" type="ORF">BT62DRAFT_934820</name>
</gene>
<protein>
    <submittedName>
        <fullName evidence="1">Uncharacterized protein</fullName>
    </submittedName>
</protein>
<evidence type="ECO:0000313" key="2">
    <source>
        <dbReference type="Proteomes" id="UP000812287"/>
    </source>
</evidence>
<name>A0A9P7VPE9_9AGAR</name>
<comment type="caution">
    <text evidence="1">The sequence shown here is derived from an EMBL/GenBank/DDBJ whole genome shotgun (WGS) entry which is preliminary data.</text>
</comment>
<dbReference type="RefSeq" id="XP_043037079.1">
    <property type="nucleotide sequence ID" value="XM_043186792.1"/>
</dbReference>
<organism evidence="1 2">
    <name type="scientific">Guyanagaster necrorhizus</name>
    <dbReference type="NCBI Taxonomy" id="856835"/>
    <lineage>
        <taxon>Eukaryota</taxon>
        <taxon>Fungi</taxon>
        <taxon>Dikarya</taxon>
        <taxon>Basidiomycota</taxon>
        <taxon>Agaricomycotina</taxon>
        <taxon>Agaricomycetes</taxon>
        <taxon>Agaricomycetidae</taxon>
        <taxon>Agaricales</taxon>
        <taxon>Marasmiineae</taxon>
        <taxon>Physalacriaceae</taxon>
        <taxon>Guyanagaster</taxon>
    </lineage>
</organism>